<dbReference type="EMBL" id="JAVFWL010000002">
    <property type="protein sequence ID" value="KAK6732871.1"/>
    <property type="molecule type" value="Genomic_DNA"/>
</dbReference>
<proteinExistence type="predicted"/>
<evidence type="ECO:0000313" key="2">
    <source>
        <dbReference type="Proteomes" id="UP001303046"/>
    </source>
</evidence>
<reference evidence="1 2" key="1">
    <citation type="submission" date="2023-08" db="EMBL/GenBank/DDBJ databases">
        <title>A Necator americanus chromosomal reference genome.</title>
        <authorList>
            <person name="Ilik V."/>
            <person name="Petrzelkova K.J."/>
            <person name="Pardy F."/>
            <person name="Fuh T."/>
            <person name="Niatou-Singa F.S."/>
            <person name="Gouil Q."/>
            <person name="Baker L."/>
            <person name="Ritchie M.E."/>
            <person name="Jex A.R."/>
            <person name="Gazzola D."/>
            <person name="Li H."/>
            <person name="Toshio Fujiwara R."/>
            <person name="Zhan B."/>
            <person name="Aroian R.V."/>
            <person name="Pafco B."/>
            <person name="Schwarz E.M."/>
        </authorList>
    </citation>
    <scope>NUCLEOTIDE SEQUENCE [LARGE SCALE GENOMIC DNA]</scope>
    <source>
        <strain evidence="1 2">Aroian</strain>
        <tissue evidence="1">Whole animal</tissue>
    </source>
</reference>
<keyword evidence="2" id="KW-1185">Reference proteome</keyword>
<name>A0ABR1C4C8_NECAM</name>
<organism evidence="1 2">
    <name type="scientific">Necator americanus</name>
    <name type="common">Human hookworm</name>
    <dbReference type="NCBI Taxonomy" id="51031"/>
    <lineage>
        <taxon>Eukaryota</taxon>
        <taxon>Metazoa</taxon>
        <taxon>Ecdysozoa</taxon>
        <taxon>Nematoda</taxon>
        <taxon>Chromadorea</taxon>
        <taxon>Rhabditida</taxon>
        <taxon>Rhabditina</taxon>
        <taxon>Rhabditomorpha</taxon>
        <taxon>Strongyloidea</taxon>
        <taxon>Ancylostomatidae</taxon>
        <taxon>Bunostominae</taxon>
        <taxon>Necator</taxon>
    </lineage>
</organism>
<sequence>MPSGQMEELLAPARPIRRSKGVKVIKVVKIIKLKVEKNAFAIGLRDPSIRSPECEPRTFSICCDSRPELLVMPMCNPMRFQQALLSQCVQTDDYFQISRRIYQKNGKNFQES</sequence>
<gene>
    <name evidence="1" type="primary">Necator_chrII.g4735</name>
    <name evidence="1" type="ORF">RB195_016943</name>
</gene>
<evidence type="ECO:0000313" key="1">
    <source>
        <dbReference type="EMBL" id="KAK6732871.1"/>
    </source>
</evidence>
<accession>A0ABR1C4C8</accession>
<comment type="caution">
    <text evidence="1">The sequence shown here is derived from an EMBL/GenBank/DDBJ whole genome shotgun (WGS) entry which is preliminary data.</text>
</comment>
<protein>
    <submittedName>
        <fullName evidence="1">Uncharacterized protein</fullName>
    </submittedName>
</protein>
<dbReference type="Proteomes" id="UP001303046">
    <property type="component" value="Unassembled WGS sequence"/>
</dbReference>